<dbReference type="PANTHER" id="PTHR32552">
    <property type="entry name" value="FERRICHROME IRON RECEPTOR-RELATED"/>
    <property type="match status" value="1"/>
</dbReference>
<gene>
    <name evidence="12" type="ORF">HUK81_11845</name>
</gene>
<keyword evidence="6" id="KW-0732">Signal</keyword>
<dbReference type="AlphaFoldDB" id="A0A850P9M7"/>
<accession>A0A850P9M7</accession>
<dbReference type="Proteomes" id="UP000522590">
    <property type="component" value="Unassembled WGS sequence"/>
</dbReference>
<evidence type="ECO:0000313" key="13">
    <source>
        <dbReference type="Proteomes" id="UP000522590"/>
    </source>
</evidence>
<protein>
    <submittedName>
        <fullName evidence="12">TonB-dependent receptor plug domain-containing protein</fullName>
    </submittedName>
</protein>
<dbReference type="Gene3D" id="2.170.130.10">
    <property type="entry name" value="TonB-dependent receptor, plug domain"/>
    <property type="match status" value="1"/>
</dbReference>
<evidence type="ECO:0000256" key="8">
    <source>
        <dbReference type="ARBA" id="ARBA00023065"/>
    </source>
</evidence>
<evidence type="ECO:0000256" key="9">
    <source>
        <dbReference type="ARBA" id="ARBA00023136"/>
    </source>
</evidence>
<evidence type="ECO:0000256" key="4">
    <source>
        <dbReference type="ARBA" id="ARBA00022496"/>
    </source>
</evidence>
<keyword evidence="2" id="KW-0813">Transport</keyword>
<evidence type="ECO:0000256" key="5">
    <source>
        <dbReference type="ARBA" id="ARBA00022692"/>
    </source>
</evidence>
<evidence type="ECO:0000259" key="11">
    <source>
        <dbReference type="Pfam" id="PF07715"/>
    </source>
</evidence>
<keyword evidence="4" id="KW-0410">Iron transport</keyword>
<keyword evidence="8" id="KW-0406">Ion transport</keyword>
<comment type="subcellular location">
    <subcellularLocation>
        <location evidence="1">Cell outer membrane</location>
        <topology evidence="1">Multi-pass membrane protein</topology>
    </subcellularLocation>
</comment>
<dbReference type="GO" id="GO:0009279">
    <property type="term" value="C:cell outer membrane"/>
    <property type="evidence" value="ECO:0007669"/>
    <property type="project" value="UniProtKB-SubCell"/>
</dbReference>
<dbReference type="GO" id="GO:0015344">
    <property type="term" value="F:siderophore uptake transmembrane transporter activity"/>
    <property type="evidence" value="ECO:0007669"/>
    <property type="project" value="TreeGrafter"/>
</dbReference>
<dbReference type="InterPro" id="IPR012910">
    <property type="entry name" value="Plug_dom"/>
</dbReference>
<evidence type="ECO:0000256" key="1">
    <source>
        <dbReference type="ARBA" id="ARBA00004571"/>
    </source>
</evidence>
<dbReference type="Gene3D" id="2.40.170.20">
    <property type="entry name" value="TonB-dependent receptor, beta-barrel domain"/>
    <property type="match status" value="1"/>
</dbReference>
<dbReference type="Pfam" id="PF07715">
    <property type="entry name" value="Plug"/>
    <property type="match status" value="1"/>
</dbReference>
<name>A0A850P9M7_9PROT</name>
<evidence type="ECO:0000256" key="10">
    <source>
        <dbReference type="ARBA" id="ARBA00023237"/>
    </source>
</evidence>
<keyword evidence="12" id="KW-0675">Receptor</keyword>
<evidence type="ECO:0000256" key="3">
    <source>
        <dbReference type="ARBA" id="ARBA00022452"/>
    </source>
</evidence>
<dbReference type="SUPFAM" id="SSF56935">
    <property type="entry name" value="Porins"/>
    <property type="match status" value="1"/>
</dbReference>
<sequence>MQRVTLLSLLTAGTAFVTMEGQCTAAYAASVSDVGRIKKTSVVKEKVPEELKVSTRRAQRGAMVTLSASALEKAVPGTNPLKVLAQLPGVMFQSDDPQGVDTWSAQLFMHGFMQNQIGTTLDGMPLGELVYYNYNGLNPVQAISSENVSRLDVSMGAGAESVASTNNLGGSIEYHSSDPKDKLGATVGQTFGSNSTFHTFVRMDSGRLNKTGTKFYVSYMRNDTAKWRGGGMQFMQQVNSKLVQPIGDHSQISAFFDYSDLDQINYQDYTLNMLHTLGYKVDNFYGTGPNSYANAYKAALAAQGLPGGSYPAGYNKLSDPADASYYAGATAIQDYFGGLNLDFQMADHVRWKSVVYGHGESSHLPWTNPYFSSPNGAPITETVQEPSIRRFGVTSAVTYDVAHNHISGGVWYENSKFIANSFGYQEPLLGQGSALDPLGNYSKLTPAYDLWGQTTNTNTFTAFVQDTYNPIHNLSLHFGFKSLLETSRVSQNYNLESFTGVSALASGVGLTTARAFLPHISGDWHFLRHHELFFDISENVHAYPLAGFKTGAAPFAVSQQAYDQSRSSLRPESDWVYSVGYRFTHPVVQASLYAYRANFKNRLQQITSGTIVNPVSSVLNVGGVTMNGVDAGLTLTPIRGLLLYNSVSYDHATYDTNIEQTGTTYYLHGQQVVAYPRFMYKSRLSYQWRSVEAHIDASYMSKRNLSYVGDTKVPAYWLANMGVDYRLDHDNSPFRYPGFLQKIIFSFNVYNLTNTKYISTMGENGYPMNGDYQSILLGAPRQYFGSVRAEF</sequence>
<dbReference type="RefSeq" id="WP_176643482.1">
    <property type="nucleotide sequence ID" value="NZ_JABXXS010000027.1"/>
</dbReference>
<evidence type="ECO:0000313" key="12">
    <source>
        <dbReference type="EMBL" id="NVN37621.1"/>
    </source>
</evidence>
<proteinExistence type="predicted"/>
<keyword evidence="5" id="KW-0812">Transmembrane</keyword>
<keyword evidence="9" id="KW-0472">Membrane</keyword>
<evidence type="ECO:0000256" key="2">
    <source>
        <dbReference type="ARBA" id="ARBA00022448"/>
    </source>
</evidence>
<dbReference type="InterPro" id="IPR037066">
    <property type="entry name" value="Plug_dom_sf"/>
</dbReference>
<dbReference type="PANTHER" id="PTHR32552:SF89">
    <property type="entry name" value="CATECHOLATE SIDEROPHORE RECEPTOR FIU"/>
    <property type="match status" value="1"/>
</dbReference>
<feature type="domain" description="TonB-dependent receptor plug" evidence="11">
    <location>
        <begin position="60"/>
        <end position="170"/>
    </location>
</feature>
<evidence type="ECO:0000256" key="7">
    <source>
        <dbReference type="ARBA" id="ARBA00023004"/>
    </source>
</evidence>
<dbReference type="InterPro" id="IPR039426">
    <property type="entry name" value="TonB-dep_rcpt-like"/>
</dbReference>
<dbReference type="InterPro" id="IPR036942">
    <property type="entry name" value="Beta-barrel_TonB_sf"/>
</dbReference>
<reference evidence="12 13" key="1">
    <citation type="submission" date="2020-06" db="EMBL/GenBank/DDBJ databases">
        <title>Description of novel acetic acid bacteria.</title>
        <authorList>
            <person name="Sombolestani A."/>
        </authorList>
    </citation>
    <scope>NUCLEOTIDE SEQUENCE [LARGE SCALE GENOMIC DNA]</scope>
    <source>
        <strain evidence="12 13">LMG 25</strain>
    </source>
</reference>
<keyword evidence="10" id="KW-0998">Cell outer membrane</keyword>
<keyword evidence="3" id="KW-1134">Transmembrane beta strand</keyword>
<comment type="caution">
    <text evidence="12">The sequence shown here is derived from an EMBL/GenBank/DDBJ whole genome shotgun (WGS) entry which is preliminary data.</text>
</comment>
<organism evidence="12 13">
    <name type="scientific">Komagataeibacter swingsii</name>
    <dbReference type="NCBI Taxonomy" id="215220"/>
    <lineage>
        <taxon>Bacteria</taxon>
        <taxon>Pseudomonadati</taxon>
        <taxon>Pseudomonadota</taxon>
        <taxon>Alphaproteobacteria</taxon>
        <taxon>Acetobacterales</taxon>
        <taxon>Acetobacteraceae</taxon>
        <taxon>Komagataeibacter</taxon>
    </lineage>
</organism>
<dbReference type="EMBL" id="JABXXS010000027">
    <property type="protein sequence ID" value="NVN37621.1"/>
    <property type="molecule type" value="Genomic_DNA"/>
</dbReference>
<keyword evidence="7" id="KW-0408">Iron</keyword>
<evidence type="ECO:0000256" key="6">
    <source>
        <dbReference type="ARBA" id="ARBA00022729"/>
    </source>
</evidence>